<comment type="caution">
    <text evidence="1">The sequence shown here is derived from an EMBL/GenBank/DDBJ whole genome shotgun (WGS) entry which is preliminary data.</text>
</comment>
<name>A0ABD6AD35_9EURY</name>
<evidence type="ECO:0000313" key="2">
    <source>
        <dbReference type="Proteomes" id="UP001596547"/>
    </source>
</evidence>
<reference evidence="1 2" key="1">
    <citation type="journal article" date="2019" name="Int. J. Syst. Evol. Microbiol.">
        <title>The Global Catalogue of Microorganisms (GCM) 10K type strain sequencing project: providing services to taxonomists for standard genome sequencing and annotation.</title>
        <authorList>
            <consortium name="The Broad Institute Genomics Platform"/>
            <consortium name="The Broad Institute Genome Sequencing Center for Infectious Disease"/>
            <person name="Wu L."/>
            <person name="Ma J."/>
        </authorList>
    </citation>
    <scope>NUCLEOTIDE SEQUENCE [LARGE SCALE GENOMIC DNA]</scope>
    <source>
        <strain evidence="1 2">PSR21</strain>
    </source>
</reference>
<dbReference type="Proteomes" id="UP001596547">
    <property type="component" value="Unassembled WGS sequence"/>
</dbReference>
<dbReference type="AlphaFoldDB" id="A0ABD6AD35"/>
<accession>A0ABD6AD35</accession>
<dbReference type="InterPro" id="IPR012341">
    <property type="entry name" value="6hp_glycosidase-like_sf"/>
</dbReference>
<keyword evidence="2" id="KW-1185">Reference proteome</keyword>
<dbReference type="EMBL" id="JBHTBF010000003">
    <property type="protein sequence ID" value="MFC7318494.1"/>
    <property type="molecule type" value="Genomic_DNA"/>
</dbReference>
<proteinExistence type="predicted"/>
<dbReference type="SUPFAM" id="SSF48208">
    <property type="entry name" value="Six-hairpin glycosidases"/>
    <property type="match status" value="1"/>
</dbReference>
<gene>
    <name evidence="1" type="ORF">ACFQPE_17080</name>
</gene>
<dbReference type="InterPro" id="IPR008928">
    <property type="entry name" value="6-hairpin_glycosidase_sf"/>
</dbReference>
<evidence type="ECO:0000313" key="1">
    <source>
        <dbReference type="EMBL" id="MFC7318494.1"/>
    </source>
</evidence>
<dbReference type="Gene3D" id="1.50.10.10">
    <property type="match status" value="1"/>
</dbReference>
<sequence length="445" mass="49607">MSDYPLRRHSSDSEQLSDRLLDPGHHLDVLDELVHAADPAGAVPLASFPDNRYPYAYPRDVACITRAWVAAIEAGIRPDACRERVVDAARFHLAVQREDGTWQQRYGLDGADRGIYVQEDNTGHGLRVIAHAIRALDATAALDDVDGAFASAAADAIDRAVSHVREELYDPNAHLVESTTSIHEGRIESGYTLWVNCTYVAALRQARAALDALPGETRAVEGAVDEFRTLLEGGVRRAFTSPPQVPRRYSPTGDVDVRPDVTLLAPYYYDLGDLFGDGLDAAAERATTALEDPVLGGLQRFLGFHGDYEVQQHGGNGPWMQYTAWHAQYRYDRGERGIGDDVLGAIARHADEDGHVPEHLTTRARFEAFMRDEWHTRRDFEKEFDEAVLRDVPFDLIVEELGHMRDAYRDLAAQLEERSVVRFALPLAWSHAEFLTALVRRSSAP</sequence>
<dbReference type="GeneID" id="79317324"/>
<organism evidence="1 2">
    <name type="scientific">Halomarina halobia</name>
    <dbReference type="NCBI Taxonomy" id="3033386"/>
    <lineage>
        <taxon>Archaea</taxon>
        <taxon>Methanobacteriati</taxon>
        <taxon>Methanobacteriota</taxon>
        <taxon>Stenosarchaea group</taxon>
        <taxon>Halobacteria</taxon>
        <taxon>Halobacteriales</taxon>
        <taxon>Natronomonadaceae</taxon>
        <taxon>Halomarina</taxon>
    </lineage>
</organism>
<dbReference type="RefSeq" id="WP_276306664.1">
    <property type="nucleotide sequence ID" value="NZ_CP119993.1"/>
</dbReference>
<protein>
    <submittedName>
        <fullName evidence="1">Glucoamylase</fullName>
    </submittedName>
</protein>